<evidence type="ECO:0000256" key="2">
    <source>
        <dbReference type="ARBA" id="ARBA00022649"/>
    </source>
</evidence>
<keyword evidence="2" id="KW-1277">Toxin-antitoxin system</keyword>
<organism evidence="7 8">
    <name type="scientific">Dehalobacterium formicoaceticum</name>
    <dbReference type="NCBI Taxonomy" id="51515"/>
    <lineage>
        <taxon>Bacteria</taxon>
        <taxon>Bacillati</taxon>
        <taxon>Bacillota</taxon>
        <taxon>Clostridia</taxon>
        <taxon>Eubacteriales</taxon>
        <taxon>Peptococcaceae</taxon>
        <taxon>Dehalobacterium</taxon>
    </lineage>
</organism>
<evidence type="ECO:0000256" key="3">
    <source>
        <dbReference type="ARBA" id="ARBA00022722"/>
    </source>
</evidence>
<comment type="caution">
    <text evidence="7">The sequence shown here is derived from an EMBL/GenBank/DDBJ whole genome shotgun (WGS) entry which is preliminary data.</text>
</comment>
<keyword evidence="1" id="KW-0597">Phosphoprotein</keyword>
<dbReference type="InterPro" id="IPR051813">
    <property type="entry name" value="HepT_RNase_toxin"/>
</dbReference>
<dbReference type="PANTHER" id="PTHR34139:SF1">
    <property type="entry name" value="RNASE MJ1380-RELATED"/>
    <property type="match status" value="1"/>
</dbReference>
<keyword evidence="8" id="KW-1185">Reference proteome</keyword>
<reference evidence="7 8" key="1">
    <citation type="submission" date="2022-08" db="EMBL/GenBank/DDBJ databases">
        <title>Proteogenomics of the novel Dehalobacterium formicoaceticum strain EZ94 highlights a key role of methyltransferases during anaerobic dichloromethane degradation.</title>
        <authorList>
            <person name="Wasmund K."/>
        </authorList>
    </citation>
    <scope>NUCLEOTIDE SEQUENCE [LARGE SCALE GENOMIC DNA]</scope>
    <source>
        <strain evidence="7 8">EZ94</strain>
    </source>
</reference>
<evidence type="ECO:0000256" key="4">
    <source>
        <dbReference type="ARBA" id="ARBA00022741"/>
    </source>
</evidence>
<protein>
    <submittedName>
        <fullName evidence="7">DUF86 domain-containing protein</fullName>
    </submittedName>
</protein>
<proteinExistence type="inferred from homology"/>
<dbReference type="InterPro" id="IPR037038">
    <property type="entry name" value="HepT-like_sf"/>
</dbReference>
<dbReference type="PANTHER" id="PTHR34139">
    <property type="entry name" value="UPF0331 PROTEIN MJ0127"/>
    <property type="match status" value="1"/>
</dbReference>
<keyword evidence="3" id="KW-0540">Nuclease</keyword>
<evidence type="ECO:0000256" key="5">
    <source>
        <dbReference type="ARBA" id="ARBA00022801"/>
    </source>
</evidence>
<dbReference type="RefSeq" id="WP_257912076.1">
    <property type="nucleotide sequence ID" value="NZ_JANPWE010000001.1"/>
</dbReference>
<evidence type="ECO:0000256" key="6">
    <source>
        <dbReference type="ARBA" id="ARBA00024207"/>
    </source>
</evidence>
<dbReference type="Proteomes" id="UP001524944">
    <property type="component" value="Unassembled WGS sequence"/>
</dbReference>
<accession>A0ABT1Y0V0</accession>
<keyword evidence="4" id="KW-0547">Nucleotide-binding</keyword>
<dbReference type="EMBL" id="JANPWE010000001">
    <property type="protein sequence ID" value="MCR6544497.1"/>
    <property type="molecule type" value="Genomic_DNA"/>
</dbReference>
<keyword evidence="5" id="KW-0378">Hydrolase</keyword>
<sequence length="107" mass="12391">MKEKAILEKLKDYASQAIQFKGDMTFEEFSNDLKTISACVFSLSQIGELVSRLDVEFVEANSQIPWRKIKGMRNRIVHDYEGIQLNIVWDVLVDFLPELIKSINKIL</sequence>
<evidence type="ECO:0000256" key="1">
    <source>
        <dbReference type="ARBA" id="ARBA00022553"/>
    </source>
</evidence>
<dbReference type="InterPro" id="IPR008201">
    <property type="entry name" value="HepT-like"/>
</dbReference>
<dbReference type="Pfam" id="PF01934">
    <property type="entry name" value="HepT-like"/>
    <property type="match status" value="1"/>
</dbReference>
<evidence type="ECO:0000313" key="8">
    <source>
        <dbReference type="Proteomes" id="UP001524944"/>
    </source>
</evidence>
<gene>
    <name evidence="7" type="ORF">NVS47_03040</name>
</gene>
<name>A0ABT1Y0V0_9FIRM</name>
<dbReference type="Gene3D" id="1.20.120.580">
    <property type="entry name" value="bsu32300-like"/>
    <property type="match status" value="1"/>
</dbReference>
<comment type="similarity">
    <text evidence="6">Belongs to the HepT RNase toxin family.</text>
</comment>
<evidence type="ECO:0000313" key="7">
    <source>
        <dbReference type="EMBL" id="MCR6544497.1"/>
    </source>
</evidence>